<gene>
    <name evidence="1" type="ORF">CR201_G0043130</name>
</gene>
<sequence>MRGTPGDSAGGGKAVYQSMYKPITGTINDLNQQVWTLQ</sequence>
<accession>A0A2J8SH05</accession>
<name>A0A2J8SH05_PONAB</name>
<proteinExistence type="predicted"/>
<organism evidence="1">
    <name type="scientific">Pongo abelii</name>
    <name type="common">Sumatran orangutan</name>
    <name type="synonym">Pongo pygmaeus abelii</name>
    <dbReference type="NCBI Taxonomy" id="9601"/>
    <lineage>
        <taxon>Eukaryota</taxon>
        <taxon>Metazoa</taxon>
        <taxon>Chordata</taxon>
        <taxon>Craniata</taxon>
        <taxon>Vertebrata</taxon>
        <taxon>Euteleostomi</taxon>
        <taxon>Mammalia</taxon>
        <taxon>Eutheria</taxon>
        <taxon>Euarchontoglires</taxon>
        <taxon>Primates</taxon>
        <taxon>Haplorrhini</taxon>
        <taxon>Catarrhini</taxon>
        <taxon>Hominidae</taxon>
        <taxon>Pongo</taxon>
    </lineage>
</organism>
<comment type="caution">
    <text evidence="1">The sequence shown here is derived from an EMBL/GenBank/DDBJ whole genome shotgun (WGS) entry which is preliminary data.</text>
</comment>
<reference evidence="1" key="1">
    <citation type="submission" date="2017-12" db="EMBL/GenBank/DDBJ databases">
        <title>High-resolution comparative analysis of great ape genomes.</title>
        <authorList>
            <person name="Pollen A."/>
            <person name="Hastie A."/>
            <person name="Hormozdiari F."/>
            <person name="Dougherty M."/>
            <person name="Liu R."/>
            <person name="Chaisson M."/>
            <person name="Hoppe E."/>
            <person name="Hill C."/>
            <person name="Pang A."/>
            <person name="Hillier L."/>
            <person name="Baker C."/>
            <person name="Armstrong J."/>
            <person name="Shendure J."/>
            <person name="Paten B."/>
            <person name="Wilson R."/>
            <person name="Chao H."/>
            <person name="Schneider V."/>
            <person name="Ventura M."/>
            <person name="Kronenberg Z."/>
            <person name="Murali S."/>
            <person name="Gordon D."/>
            <person name="Cantsilieris S."/>
            <person name="Munson K."/>
            <person name="Nelson B."/>
            <person name="Raja A."/>
            <person name="Underwood J."/>
            <person name="Diekhans M."/>
            <person name="Fiddes I."/>
            <person name="Haussler D."/>
            <person name="Eichler E."/>
        </authorList>
    </citation>
    <scope>NUCLEOTIDE SEQUENCE [LARGE SCALE GENOMIC DNA]</scope>
    <source>
        <strain evidence="1">Susie</strain>
    </source>
</reference>
<evidence type="ECO:0000313" key="1">
    <source>
        <dbReference type="EMBL" id="PNJ20076.1"/>
    </source>
</evidence>
<feature type="non-terminal residue" evidence="1">
    <location>
        <position position="38"/>
    </location>
</feature>
<dbReference type="EMBL" id="NDHI03003570">
    <property type="protein sequence ID" value="PNJ20076.1"/>
    <property type="molecule type" value="Genomic_DNA"/>
</dbReference>
<dbReference type="AlphaFoldDB" id="A0A2J8SH05"/>
<protein>
    <submittedName>
        <fullName evidence="1">IL36G isoform 1</fullName>
    </submittedName>
</protein>